<evidence type="ECO:0000313" key="2">
    <source>
        <dbReference type="EMBL" id="TMM57587.1"/>
    </source>
</evidence>
<accession>A0A5S3PS60</accession>
<dbReference type="AlphaFoldDB" id="A0A5S3PS60"/>
<dbReference type="GO" id="GO:0016787">
    <property type="term" value="F:hydrolase activity"/>
    <property type="evidence" value="ECO:0007669"/>
    <property type="project" value="UniProtKB-KW"/>
</dbReference>
<name>A0A5S3PS60_9FLAO</name>
<keyword evidence="3" id="KW-1185">Reference proteome</keyword>
<sequence length="290" mass="34023">MNLSAQNPKWLDRKEYPFESNYFQLPIGKMHYLDEGQGENIVMVHGNPGWSFEFRNIVKELSKSHRCIVPDHIGFGLSDKPYDWEYLPENHAKNFELLMDSLNLDNILLVVNDWGGPIGLSYALKHPEKIKKLVIMNTWLWSVENDPYYKKFSSFMGGGMGRFLIKNFNFFGKSVVKQAVGDKKKLTKHIHKHYYKHLESKKDRKGCYTFPKEIIGSSKWLDSLWLQREKIYAIPTTIIWGMKDIAFREQELNQWIANSQNPTIIKLPEIGHFPQEEAPKIIINELKRIH</sequence>
<dbReference type="SUPFAM" id="SSF53474">
    <property type="entry name" value="alpha/beta-Hydrolases"/>
    <property type="match status" value="1"/>
</dbReference>
<protein>
    <submittedName>
        <fullName evidence="2">Alpha/beta fold hydrolase</fullName>
    </submittedName>
</protein>
<dbReference type="Gene3D" id="3.40.50.1820">
    <property type="entry name" value="alpha/beta hydrolase"/>
    <property type="match status" value="1"/>
</dbReference>
<proteinExistence type="predicted"/>
<dbReference type="Pfam" id="PF00561">
    <property type="entry name" value="Abhydrolase_1"/>
    <property type="match status" value="1"/>
</dbReference>
<organism evidence="2 3">
    <name type="scientific">Maribacter algarum</name>
    <name type="common">ex Zhang et al. 2020</name>
    <dbReference type="NCBI Taxonomy" id="2578118"/>
    <lineage>
        <taxon>Bacteria</taxon>
        <taxon>Pseudomonadati</taxon>
        <taxon>Bacteroidota</taxon>
        <taxon>Flavobacteriia</taxon>
        <taxon>Flavobacteriales</taxon>
        <taxon>Flavobacteriaceae</taxon>
        <taxon>Maribacter</taxon>
    </lineage>
</organism>
<dbReference type="Proteomes" id="UP000310314">
    <property type="component" value="Unassembled WGS sequence"/>
</dbReference>
<dbReference type="InterPro" id="IPR029058">
    <property type="entry name" value="AB_hydrolase_fold"/>
</dbReference>
<dbReference type="PRINTS" id="PR00111">
    <property type="entry name" value="ABHYDROLASE"/>
</dbReference>
<feature type="domain" description="AB hydrolase-1" evidence="1">
    <location>
        <begin position="41"/>
        <end position="279"/>
    </location>
</feature>
<dbReference type="PRINTS" id="PR00412">
    <property type="entry name" value="EPOXHYDRLASE"/>
</dbReference>
<dbReference type="OrthoDB" id="9773293at2"/>
<reference evidence="2 3" key="1">
    <citation type="submission" date="2019-05" db="EMBL/GenBank/DDBJ databases">
        <authorList>
            <person name="Zhang J.-Y."/>
            <person name="Feg X."/>
            <person name="Du Z.-J."/>
        </authorList>
    </citation>
    <scope>NUCLEOTIDE SEQUENCE [LARGE SCALE GENOMIC DNA]</scope>
    <source>
        <strain evidence="2 3">RZ26</strain>
    </source>
</reference>
<keyword evidence="2" id="KW-0378">Hydrolase</keyword>
<evidence type="ECO:0000313" key="3">
    <source>
        <dbReference type="Proteomes" id="UP000310314"/>
    </source>
</evidence>
<dbReference type="InterPro" id="IPR000073">
    <property type="entry name" value="AB_hydrolase_1"/>
</dbReference>
<dbReference type="InterPro" id="IPR000639">
    <property type="entry name" value="Epox_hydrolase-like"/>
</dbReference>
<evidence type="ECO:0000259" key="1">
    <source>
        <dbReference type="Pfam" id="PF00561"/>
    </source>
</evidence>
<dbReference type="PANTHER" id="PTHR43689:SF8">
    <property type="entry name" value="ALPHA_BETA-HYDROLASES SUPERFAMILY PROTEIN"/>
    <property type="match status" value="1"/>
</dbReference>
<dbReference type="EMBL" id="VATY01000002">
    <property type="protein sequence ID" value="TMM57587.1"/>
    <property type="molecule type" value="Genomic_DNA"/>
</dbReference>
<comment type="caution">
    <text evidence="2">The sequence shown here is derived from an EMBL/GenBank/DDBJ whole genome shotgun (WGS) entry which is preliminary data.</text>
</comment>
<dbReference type="PANTHER" id="PTHR43689">
    <property type="entry name" value="HYDROLASE"/>
    <property type="match status" value="1"/>
</dbReference>
<gene>
    <name evidence="2" type="ORF">FEE95_13320</name>
</gene>